<evidence type="ECO:0000313" key="2">
    <source>
        <dbReference type="Proteomes" id="UP001491691"/>
    </source>
</evidence>
<evidence type="ECO:0000313" key="1">
    <source>
        <dbReference type="EMBL" id="MEQ3347176.1"/>
    </source>
</evidence>
<gene>
    <name evidence="1" type="ORF">AAA073_06995</name>
</gene>
<dbReference type="Proteomes" id="UP001491691">
    <property type="component" value="Unassembled WGS sequence"/>
</dbReference>
<proteinExistence type="predicted"/>
<dbReference type="RefSeq" id="WP_349189035.1">
    <property type="nucleotide sequence ID" value="NZ_JBBNPP010000013.1"/>
</dbReference>
<organism evidence="1 2">
    <name type="scientific">Peptoniphilus senegalensis</name>
    <dbReference type="NCBI Taxonomy" id="1465757"/>
    <lineage>
        <taxon>Bacteria</taxon>
        <taxon>Bacillati</taxon>
        <taxon>Bacillota</taxon>
        <taxon>Tissierellia</taxon>
        <taxon>Tissierellales</taxon>
        <taxon>Peptoniphilaceae</taxon>
        <taxon>Peptoniphilus</taxon>
    </lineage>
</organism>
<sequence>MNKLYKRAFNRLPERFRKPNNENLYYVLYHDGFDDIYTGLESVRDSRNIDKAYGKSLDLLGANVGQFRNGEDDDFYRLLIKTRIIANLSIGDAPTINKVLSILTKDIFINITEAWPYERYLNEPAAIVLRLSPKFDKFPYEIVHRIKAAGVRIYFDFVAAGNLILRTQYGDHVNPQYLCGEEKCGDIPWEIKADNKVFNLRVRTENYNSNNYYTLPSDDVPTGVEFEDLVDETIFIQDFSSKDIYEFKDKE</sequence>
<name>A0ABV1J206_9FIRM</name>
<protein>
    <submittedName>
        <fullName evidence="1">Uncharacterized protein</fullName>
    </submittedName>
</protein>
<keyword evidence="2" id="KW-1185">Reference proteome</keyword>
<accession>A0ABV1J206</accession>
<reference evidence="1 2" key="1">
    <citation type="submission" date="2024-04" db="EMBL/GenBank/DDBJ databases">
        <title>Human intestinal bacterial collection.</title>
        <authorList>
            <person name="Pauvert C."/>
            <person name="Hitch T.C.A."/>
            <person name="Clavel T."/>
        </authorList>
    </citation>
    <scope>NUCLEOTIDE SEQUENCE [LARGE SCALE GENOMIC DNA]</scope>
    <source>
        <strain evidence="1 2">CLA-SR-H019</strain>
    </source>
</reference>
<dbReference type="EMBL" id="JBBNPP010000013">
    <property type="protein sequence ID" value="MEQ3347176.1"/>
    <property type="molecule type" value="Genomic_DNA"/>
</dbReference>
<comment type="caution">
    <text evidence="1">The sequence shown here is derived from an EMBL/GenBank/DDBJ whole genome shotgun (WGS) entry which is preliminary data.</text>
</comment>